<dbReference type="GeneID" id="7047452"/>
<evidence type="ECO:0000259" key="8">
    <source>
        <dbReference type="SMART" id="SM01115"/>
    </source>
</evidence>
<feature type="region of interest" description="Disordered" evidence="7">
    <location>
        <begin position="90"/>
        <end position="149"/>
    </location>
</feature>
<dbReference type="CDD" id="cd21372">
    <property type="entry name" value="cwf21_CWC21-like"/>
    <property type="match status" value="1"/>
</dbReference>
<dbReference type="EMBL" id="KE651167">
    <property type="protein sequence ID" value="EEB09748.2"/>
    <property type="molecule type" value="Genomic_DNA"/>
</dbReference>
<dbReference type="GO" id="GO:0008380">
    <property type="term" value="P:RNA splicing"/>
    <property type="evidence" value="ECO:0007669"/>
    <property type="project" value="UniProtKB-KW"/>
</dbReference>
<dbReference type="JaponicusDB" id="SJAG_05349">
    <property type="gene designation" value="cwf21"/>
</dbReference>
<keyword evidence="4" id="KW-0747">Spliceosome</keyword>
<evidence type="ECO:0000313" key="10">
    <source>
        <dbReference type="JaponicusDB" id="SJAG_05349"/>
    </source>
</evidence>
<keyword evidence="3" id="KW-0507">mRNA processing</keyword>
<evidence type="ECO:0000256" key="5">
    <source>
        <dbReference type="ARBA" id="ARBA00023187"/>
    </source>
</evidence>
<dbReference type="STRING" id="402676.B6K894"/>
<dbReference type="Pfam" id="PF08312">
    <property type="entry name" value="cwf21"/>
    <property type="match status" value="1"/>
</dbReference>
<feature type="domain" description="CWF21" evidence="8">
    <location>
        <begin position="52"/>
        <end position="97"/>
    </location>
</feature>
<evidence type="ECO:0000256" key="1">
    <source>
        <dbReference type="ARBA" id="ARBA00004123"/>
    </source>
</evidence>
<dbReference type="HOGENOM" id="CLU_1441816_0_0_1"/>
<dbReference type="Proteomes" id="UP000001744">
    <property type="component" value="Unassembled WGS sequence"/>
</dbReference>
<protein>
    <submittedName>
        <fullName evidence="9">Complexed with Cdc5 protein Cwf21</fullName>
    </submittedName>
</protein>
<name>B6K894_SCHJY</name>
<keyword evidence="6" id="KW-0539">Nucleus</keyword>
<dbReference type="OrthoDB" id="5368485at2759"/>
<dbReference type="Gene3D" id="6.10.140.420">
    <property type="match status" value="1"/>
</dbReference>
<comment type="similarity">
    <text evidence="2">Belongs to the CWC21 family.</text>
</comment>
<gene>
    <name evidence="10" type="primary">cwf21</name>
    <name evidence="9" type="ORF">SJAG_05349</name>
</gene>
<dbReference type="VEuPathDB" id="FungiDB:SJAG_05349"/>
<feature type="compositionally biased region" description="Basic and acidic residues" evidence="7">
    <location>
        <begin position="136"/>
        <end position="149"/>
    </location>
</feature>
<keyword evidence="11" id="KW-1185">Reference proteome</keyword>
<evidence type="ECO:0000313" key="9">
    <source>
        <dbReference type="EMBL" id="EEB09748.2"/>
    </source>
</evidence>
<evidence type="ECO:0000313" key="11">
    <source>
        <dbReference type="Proteomes" id="UP000001744"/>
    </source>
</evidence>
<dbReference type="InterPro" id="IPR013170">
    <property type="entry name" value="mRNA_splic_Cwf21_dom"/>
</dbReference>
<dbReference type="RefSeq" id="XP_002176041.2">
    <property type="nucleotide sequence ID" value="XM_002176005.2"/>
</dbReference>
<dbReference type="InterPro" id="IPR051372">
    <property type="entry name" value="CWC21"/>
</dbReference>
<dbReference type="GO" id="GO:0006397">
    <property type="term" value="P:mRNA processing"/>
    <property type="evidence" value="ECO:0007669"/>
    <property type="project" value="UniProtKB-KW"/>
</dbReference>
<dbReference type="PANTHER" id="PTHR36562">
    <property type="entry name" value="SERINE/ARGININE REPETITIVE MATRIX 2"/>
    <property type="match status" value="1"/>
</dbReference>
<reference evidence="9 11" key="1">
    <citation type="journal article" date="2011" name="Science">
        <title>Comparative functional genomics of the fission yeasts.</title>
        <authorList>
            <person name="Rhind N."/>
            <person name="Chen Z."/>
            <person name="Yassour M."/>
            <person name="Thompson D.A."/>
            <person name="Haas B.J."/>
            <person name="Habib N."/>
            <person name="Wapinski I."/>
            <person name="Roy S."/>
            <person name="Lin M.F."/>
            <person name="Heiman D.I."/>
            <person name="Young S.K."/>
            <person name="Furuya K."/>
            <person name="Guo Y."/>
            <person name="Pidoux A."/>
            <person name="Chen H.M."/>
            <person name="Robbertse B."/>
            <person name="Goldberg J.M."/>
            <person name="Aoki K."/>
            <person name="Bayne E.H."/>
            <person name="Berlin A.M."/>
            <person name="Desjardins C.A."/>
            <person name="Dobbs E."/>
            <person name="Dukaj L."/>
            <person name="Fan L."/>
            <person name="FitzGerald M.G."/>
            <person name="French C."/>
            <person name="Gujja S."/>
            <person name="Hansen K."/>
            <person name="Keifenheim D."/>
            <person name="Levin J.Z."/>
            <person name="Mosher R.A."/>
            <person name="Mueller C.A."/>
            <person name="Pfiffner J."/>
            <person name="Priest M."/>
            <person name="Russ C."/>
            <person name="Smialowska A."/>
            <person name="Swoboda P."/>
            <person name="Sykes S.M."/>
            <person name="Vaughn M."/>
            <person name="Vengrova S."/>
            <person name="Yoder R."/>
            <person name="Zeng Q."/>
            <person name="Allshire R."/>
            <person name="Baulcombe D."/>
            <person name="Birren B.W."/>
            <person name="Brown W."/>
            <person name="Ekwall K."/>
            <person name="Kellis M."/>
            <person name="Leatherwood J."/>
            <person name="Levin H."/>
            <person name="Margalit H."/>
            <person name="Martienssen R."/>
            <person name="Nieduszynski C.A."/>
            <person name="Spatafora J.W."/>
            <person name="Friedman N."/>
            <person name="Dalgaard J.Z."/>
            <person name="Baumann P."/>
            <person name="Niki H."/>
            <person name="Regev A."/>
            <person name="Nusbaum C."/>
        </authorList>
    </citation>
    <scope>NUCLEOTIDE SEQUENCE [LARGE SCALE GENOMIC DNA]</scope>
    <source>
        <strain evidence="11">yFS275 / FY16936</strain>
    </source>
</reference>
<feature type="compositionally biased region" description="Basic and acidic residues" evidence="7">
    <location>
        <begin position="92"/>
        <end position="127"/>
    </location>
</feature>
<evidence type="ECO:0000256" key="4">
    <source>
        <dbReference type="ARBA" id="ARBA00022728"/>
    </source>
</evidence>
<feature type="region of interest" description="Disordered" evidence="7">
    <location>
        <begin position="167"/>
        <end position="188"/>
    </location>
</feature>
<dbReference type="AlphaFoldDB" id="B6K894"/>
<dbReference type="GO" id="GO:0005681">
    <property type="term" value="C:spliceosomal complex"/>
    <property type="evidence" value="ECO:0007669"/>
    <property type="project" value="UniProtKB-KW"/>
</dbReference>
<evidence type="ECO:0000256" key="7">
    <source>
        <dbReference type="SAM" id="MobiDB-lite"/>
    </source>
</evidence>
<proteinExistence type="inferred from homology"/>
<evidence type="ECO:0000256" key="2">
    <source>
        <dbReference type="ARBA" id="ARBA00005954"/>
    </source>
</evidence>
<accession>B6K894</accession>
<dbReference type="SMART" id="SM01115">
    <property type="entry name" value="cwf21"/>
    <property type="match status" value="1"/>
</dbReference>
<feature type="region of interest" description="Disordered" evidence="7">
    <location>
        <begin position="34"/>
        <end position="56"/>
    </location>
</feature>
<comment type="subcellular location">
    <subcellularLocation>
        <location evidence="1">Nucleus</location>
    </subcellularLocation>
</comment>
<dbReference type="eggNOG" id="KOG1869">
    <property type="taxonomic scope" value="Eukaryota"/>
</dbReference>
<keyword evidence="5" id="KW-0508">mRNA splicing</keyword>
<evidence type="ECO:0000256" key="3">
    <source>
        <dbReference type="ARBA" id="ARBA00022664"/>
    </source>
</evidence>
<dbReference type="PANTHER" id="PTHR36562:SF5">
    <property type="entry name" value="SERINE_ARGININE REPETITIVE MATRIX 2"/>
    <property type="match status" value="1"/>
</dbReference>
<evidence type="ECO:0000256" key="6">
    <source>
        <dbReference type="ARBA" id="ARBA00023242"/>
    </source>
</evidence>
<organism evidence="9 11">
    <name type="scientific">Schizosaccharomyces japonicus (strain yFS275 / FY16936)</name>
    <name type="common">Fission yeast</name>
    <dbReference type="NCBI Taxonomy" id="402676"/>
    <lineage>
        <taxon>Eukaryota</taxon>
        <taxon>Fungi</taxon>
        <taxon>Dikarya</taxon>
        <taxon>Ascomycota</taxon>
        <taxon>Taphrinomycotina</taxon>
        <taxon>Schizosaccharomycetes</taxon>
        <taxon>Schizosaccharomycetales</taxon>
        <taxon>Schizosaccharomycetaceae</taxon>
        <taxon>Schizosaccharomyces</taxon>
    </lineage>
</organism>
<sequence length="188" mass="22051">MSYNGIGLPTPRGSGTNGYVMKNLSYVKRRAPYEMRSLQKLEPKKSIDPSISEHEQKRLLESKVLAYREELQESGKTDEEIKALVSAFRQRLSNDSHEDSHRGKRNSETRERIRGHSDRSFRNDHNLSLDSSSGHESYRSSRRYERSREITSYRRRDYWSNRNDTRVFSAEDKHLDDTAEEKARPVGR</sequence>